<evidence type="ECO:0000313" key="3">
    <source>
        <dbReference type="Proteomes" id="UP000000211"/>
    </source>
</evidence>
<dbReference type="HOGENOM" id="CLU_514729_0_0_0"/>
<dbReference type="PROSITE" id="PS50988">
    <property type="entry name" value="TROVE"/>
    <property type="match status" value="1"/>
</dbReference>
<evidence type="ECO:0000259" key="1">
    <source>
        <dbReference type="PROSITE" id="PS50988"/>
    </source>
</evidence>
<reference evidence="2 3" key="1">
    <citation type="journal article" date="2013" name="Genome Announc.">
        <title>Whole Genome Sequencing of Thermus oshimai JL-2 and Thermus thermophilus JL-18, Incomplete Denitrifiers from the United States Great Basin.</title>
        <authorList>
            <person name="Murugapiran S.K."/>
            <person name="Huntemann M."/>
            <person name="Wei C.L."/>
            <person name="Han J."/>
            <person name="Detter J.C."/>
            <person name="Han C.S."/>
            <person name="Erkkila T.H."/>
            <person name="Teshima H."/>
            <person name="Chen A."/>
            <person name="Kyrpides N."/>
            <person name="Mavrommatis K."/>
            <person name="Markowitz V."/>
            <person name="Szeto E."/>
            <person name="Ivanova N."/>
            <person name="Pagani I."/>
            <person name="Lam J."/>
            <person name="McDonald A.I."/>
            <person name="Dodsworth J.A."/>
            <person name="Pati A."/>
            <person name="Goodwin L."/>
            <person name="Peters L."/>
            <person name="Pitluck S."/>
            <person name="Woyke T."/>
            <person name="Hedlund B.P."/>
        </authorList>
    </citation>
    <scope>NUCLEOTIDE SEQUENCE</scope>
    <source>
        <strain evidence="2 3">JL-2</strain>
        <plasmid evidence="2">pTHEOS01</plasmid>
    </source>
</reference>
<accession>K7RLL8</accession>
<dbReference type="AlphaFoldDB" id="K7RLL8"/>
<dbReference type="EMBL" id="CP003250">
    <property type="protein sequence ID" value="AFV77272.1"/>
    <property type="molecule type" value="Genomic_DNA"/>
</dbReference>
<dbReference type="Proteomes" id="UP000000211">
    <property type="component" value="Plasmid pTHEOS01"/>
</dbReference>
<dbReference type="OrthoDB" id="30417at2"/>
<sequence length="491" mass="54607">MPLSFTHEGGLALTPSERGEFLALVLNWLPGSTFYEGKGERERRYLALLSSLLLHDPGFVADLAAYSRQVLGLRTVGAYLVGALFLAGSEVSRRAGYPSEARALALRAARAVWRRGDEHLQTLGHLAYLGLPFPKLLRQAVRAHLEALPPHRLLKHRKANPTSLSRAFSQRDALRLLHPRPRDRTQEAVFRFLLGKATPEDRSLVEVLRGERPTWEGLLSARGNTQEAWREALPHLGALALVRNLRNLMAVGFTLQDLLPHAERAQVRDLYPHQLLQAYEETPQALPLLDRLFYRMVEARPPMDRTLVLLDLSGSMAGRPIRQAAPLAVALALRGGAIVPFNHEVHPSLRLGESPLETLRGLVHRADGGTYLGRAVDHAARMAAEEGFRRLVVLTDEQAHDDALLALRRFLEGDPHRQAHVVNLVGYRPTVASPHPRLYRHAGFSPRLLDSIPLVEGGGEAVRGYLERWEGEVGLGYGEREEVDGDDKAEV</sequence>
<dbReference type="CDD" id="cd00198">
    <property type="entry name" value="vWFA"/>
    <property type="match status" value="1"/>
</dbReference>
<evidence type="ECO:0000313" key="2">
    <source>
        <dbReference type="EMBL" id="AFV77272.1"/>
    </source>
</evidence>
<keyword evidence="3" id="KW-1185">Reference proteome</keyword>
<dbReference type="SUPFAM" id="SSF140864">
    <property type="entry name" value="TROVE domain-like"/>
    <property type="match status" value="1"/>
</dbReference>
<dbReference type="InterPro" id="IPR036465">
    <property type="entry name" value="vWFA_dom_sf"/>
</dbReference>
<dbReference type="SUPFAM" id="SSF53300">
    <property type="entry name" value="vWA-like"/>
    <property type="match status" value="1"/>
</dbReference>
<keyword evidence="2" id="KW-0614">Plasmid</keyword>
<dbReference type="Pfam" id="PF05731">
    <property type="entry name" value="TROVE"/>
    <property type="match status" value="1"/>
</dbReference>
<dbReference type="InterPro" id="IPR037214">
    <property type="entry name" value="TROVE_dom_sf"/>
</dbReference>
<geneLocation type="plasmid" evidence="2 3">
    <name>pTHEOS01</name>
</geneLocation>
<dbReference type="RefSeq" id="WP_015065269.1">
    <property type="nucleotide sequence ID" value="NC_019387.1"/>
</dbReference>
<name>K7RLL8_THEOS</name>
<dbReference type="GO" id="GO:0003723">
    <property type="term" value="F:RNA binding"/>
    <property type="evidence" value="ECO:0007669"/>
    <property type="project" value="InterPro"/>
</dbReference>
<protein>
    <submittedName>
        <fullName evidence="2">Uncharacterized protein containing a von Willebrand factor type A (VWA) domain</fullName>
    </submittedName>
</protein>
<dbReference type="InterPro" id="IPR008858">
    <property type="entry name" value="TROVE_dom"/>
</dbReference>
<proteinExistence type="predicted"/>
<feature type="domain" description="TROVE" evidence="1">
    <location>
        <begin position="4"/>
        <end position="343"/>
    </location>
</feature>
<organism evidence="2 3">
    <name type="scientific">Thermus oshimai JL-2</name>
    <dbReference type="NCBI Taxonomy" id="751945"/>
    <lineage>
        <taxon>Bacteria</taxon>
        <taxon>Thermotogati</taxon>
        <taxon>Deinococcota</taxon>
        <taxon>Deinococci</taxon>
        <taxon>Thermales</taxon>
        <taxon>Thermaceae</taxon>
        <taxon>Thermus</taxon>
    </lineage>
</organism>
<dbReference type="KEGG" id="tos:Theos_2283"/>
<gene>
    <name evidence="2" type="ORF">Theos_2283</name>
</gene>
<dbReference type="Gene3D" id="3.40.50.410">
    <property type="entry name" value="von Willebrand factor, type A domain"/>
    <property type="match status" value="1"/>
</dbReference>
<dbReference type="PATRIC" id="fig|751945.3.peg.2224"/>